<accession>A0A2T6ZP45</accession>
<dbReference type="InterPro" id="IPR050067">
    <property type="entry name" value="IPM_dehydratase_rel_enz"/>
</dbReference>
<protein>
    <submittedName>
        <fullName evidence="2">Uncharacterized protein</fullName>
    </submittedName>
</protein>
<evidence type="ECO:0000313" key="2">
    <source>
        <dbReference type="EMBL" id="PUU77260.1"/>
    </source>
</evidence>
<dbReference type="AlphaFoldDB" id="A0A2T6ZP45"/>
<reference evidence="2 3" key="1">
    <citation type="submission" date="2017-04" db="EMBL/GenBank/DDBJ databases">
        <title>Draft genome sequence of Tuber borchii Vittad., a whitish edible truffle.</title>
        <authorList>
            <consortium name="DOE Joint Genome Institute"/>
            <person name="Murat C."/>
            <person name="Kuo A."/>
            <person name="Barry K.W."/>
            <person name="Clum A."/>
            <person name="Dockter R.B."/>
            <person name="Fauchery L."/>
            <person name="Iotti M."/>
            <person name="Kohler A."/>
            <person name="Labutti K."/>
            <person name="Lindquist E.A."/>
            <person name="Lipzen A."/>
            <person name="Ohm R.A."/>
            <person name="Wang M."/>
            <person name="Grigoriev I.V."/>
            <person name="Zambonelli A."/>
            <person name="Martin F.M."/>
        </authorList>
    </citation>
    <scope>NUCLEOTIDE SEQUENCE [LARGE SCALE GENOMIC DNA]</scope>
    <source>
        <strain evidence="2 3">Tbo3840</strain>
    </source>
</reference>
<dbReference type="InterPro" id="IPR036008">
    <property type="entry name" value="Aconitase_4Fe-4S_dom"/>
</dbReference>
<dbReference type="PANTHER" id="PTHR43822">
    <property type="entry name" value="HOMOACONITASE, MITOCHONDRIAL-RELATED"/>
    <property type="match status" value="1"/>
</dbReference>
<comment type="caution">
    <text evidence="2">The sequence shown here is derived from an EMBL/GenBank/DDBJ whole genome shotgun (WGS) entry which is preliminary data.</text>
</comment>
<keyword evidence="3" id="KW-1185">Reference proteome</keyword>
<sequence>MLSWQVYFPRQIPSVLILSASQKALEDWVEDGTGEGGEGGEDIDTAEEDPLQFPEPAIDPILPLNFLLAASPFAPTFMRASQFPALVADSSSNVDAAAISPHVAGPSSTKISAPLTEMEEKKVAIQEAYLVSCTNLLAADIAAVAEVFETNPLAKLAPGVELYNVDKS</sequence>
<dbReference type="PANTHER" id="PTHR43822:SF2">
    <property type="entry name" value="HOMOACONITASE, MITOCHONDRIAL"/>
    <property type="match status" value="1"/>
</dbReference>
<evidence type="ECO:0000256" key="1">
    <source>
        <dbReference type="ARBA" id="ARBA00023004"/>
    </source>
</evidence>
<dbReference type="InterPro" id="IPR015931">
    <property type="entry name" value="Acnase/IPM_dHydase_lsu_aba_1/3"/>
</dbReference>
<organism evidence="2 3">
    <name type="scientific">Tuber borchii</name>
    <name type="common">White truffle</name>
    <dbReference type="NCBI Taxonomy" id="42251"/>
    <lineage>
        <taxon>Eukaryota</taxon>
        <taxon>Fungi</taxon>
        <taxon>Dikarya</taxon>
        <taxon>Ascomycota</taxon>
        <taxon>Pezizomycotina</taxon>
        <taxon>Pezizomycetes</taxon>
        <taxon>Pezizales</taxon>
        <taxon>Tuberaceae</taxon>
        <taxon>Tuber</taxon>
    </lineage>
</organism>
<dbReference type="SUPFAM" id="SSF53732">
    <property type="entry name" value="Aconitase iron-sulfur domain"/>
    <property type="match status" value="1"/>
</dbReference>
<keyword evidence="1" id="KW-0408">Iron</keyword>
<evidence type="ECO:0000313" key="3">
    <source>
        <dbReference type="Proteomes" id="UP000244722"/>
    </source>
</evidence>
<dbReference type="STRING" id="42251.A0A2T6ZP45"/>
<dbReference type="Gene3D" id="3.30.499.10">
    <property type="entry name" value="Aconitase, domain 3"/>
    <property type="match status" value="1"/>
</dbReference>
<proteinExistence type="predicted"/>
<dbReference type="EMBL" id="NESQ01000157">
    <property type="protein sequence ID" value="PUU77260.1"/>
    <property type="molecule type" value="Genomic_DNA"/>
</dbReference>
<name>A0A2T6ZP45_TUBBO</name>
<gene>
    <name evidence="2" type="ORF">B9Z19DRAFT_1128521</name>
</gene>
<dbReference type="Proteomes" id="UP000244722">
    <property type="component" value="Unassembled WGS sequence"/>
</dbReference>